<comment type="subcellular location">
    <subcellularLocation>
        <location evidence="1">Cell membrane</location>
        <topology evidence="1">Multi-pass membrane protein</topology>
    </subcellularLocation>
</comment>
<evidence type="ECO:0000256" key="4">
    <source>
        <dbReference type="ARBA" id="ARBA00022989"/>
    </source>
</evidence>
<organism evidence="7 8">
    <name type="scientific">Flavobacterium columnare</name>
    <dbReference type="NCBI Taxonomy" id="996"/>
    <lineage>
        <taxon>Bacteria</taxon>
        <taxon>Pseudomonadati</taxon>
        <taxon>Bacteroidota</taxon>
        <taxon>Flavobacteriia</taxon>
        <taxon>Flavobacteriales</taxon>
        <taxon>Flavobacteriaceae</taxon>
        <taxon>Flavobacterium</taxon>
    </lineage>
</organism>
<dbReference type="AlphaFoldDB" id="A0AAI8CI45"/>
<accession>A0AAI8CI45</accession>
<evidence type="ECO:0000256" key="5">
    <source>
        <dbReference type="ARBA" id="ARBA00023136"/>
    </source>
</evidence>
<keyword evidence="4 6" id="KW-1133">Transmembrane helix</keyword>
<feature type="transmembrane region" description="Helical" evidence="6">
    <location>
        <begin position="37"/>
        <end position="61"/>
    </location>
</feature>
<dbReference type="PANTHER" id="PTHR30250">
    <property type="entry name" value="PST FAMILY PREDICTED COLANIC ACID TRANSPORTER"/>
    <property type="match status" value="1"/>
</dbReference>
<keyword evidence="2" id="KW-1003">Cell membrane</keyword>
<evidence type="ECO:0000313" key="7">
    <source>
        <dbReference type="EMBL" id="AMO21157.2"/>
    </source>
</evidence>
<dbReference type="EMBL" id="CP010992">
    <property type="protein sequence ID" value="AMO21157.2"/>
    <property type="molecule type" value="Genomic_DNA"/>
</dbReference>
<feature type="transmembrane region" description="Helical" evidence="6">
    <location>
        <begin position="373"/>
        <end position="393"/>
    </location>
</feature>
<name>A0AAI8CI45_9FLAO</name>
<sequence length="501" mass="56746">MKKNIIANLAGRFWGILSNFIFIPLYIKYLGFESYSVISFTLTITGIMTVLDAGLTAILSREFARKDISREEKFRIFKSLEAAYLLVVLLCISLIFISATYIGYHWIHVKSYDPDEITLFIKIIGFEIGFQLLMRFYMGGLMGIEKQVEANVYQIGWGILRNGLIIVGIIFIPSLLMFFIWQTVSTILFTLLFKIVLQRSISNGSVFAVSFKIEKTVIAKVGKFAGGMMLIVLVAAINTQLDKLTISKVLSLENLGYYTLAVSISQGLLILINPISAALLPRFTAYYSEKKTKEATVLFSKFSLLVSILVFSIMMNLSIFSSDLIWIWTGKRDVTEKTFQLVPITALAYSMLSLQLLPYNIAISNAYTKLNNILGLISLFITIPGYILATMYYGVIGAASVFCFVQIVTAIVYLYFINLKFLKLNFFVDIFLQQIIFPLLVSSIITFGFYLLPNYFKVNRFLDLLWIGFSTIITLFVTTIFFIPIAELKRNLPPLKLKKNG</sequence>
<feature type="transmembrane region" description="Helical" evidence="6">
    <location>
        <begin position="12"/>
        <end position="31"/>
    </location>
</feature>
<feature type="transmembrane region" description="Helical" evidence="6">
    <location>
        <begin position="150"/>
        <end position="172"/>
    </location>
</feature>
<dbReference type="Proteomes" id="UP000304840">
    <property type="component" value="Chromosome"/>
</dbReference>
<feature type="transmembrane region" description="Helical" evidence="6">
    <location>
        <begin position="399"/>
        <end position="418"/>
    </location>
</feature>
<evidence type="ECO:0008006" key="9">
    <source>
        <dbReference type="Google" id="ProtNLM"/>
    </source>
</evidence>
<feature type="transmembrane region" description="Helical" evidence="6">
    <location>
        <begin position="82"/>
        <end position="107"/>
    </location>
</feature>
<dbReference type="GO" id="GO:0005886">
    <property type="term" value="C:plasma membrane"/>
    <property type="evidence" value="ECO:0007669"/>
    <property type="project" value="UniProtKB-SubCell"/>
</dbReference>
<dbReference type="Pfam" id="PF01943">
    <property type="entry name" value="Polysacc_synt"/>
    <property type="match status" value="1"/>
</dbReference>
<feature type="transmembrane region" description="Helical" evidence="6">
    <location>
        <begin position="217"/>
        <end position="237"/>
    </location>
</feature>
<gene>
    <name evidence="7" type="ORF">UN65_13190</name>
</gene>
<reference evidence="7 8" key="2">
    <citation type="submission" date="2019-05" db="EMBL/GenBank/DDBJ databases">
        <authorList>
            <person name="Ravantti J.J."/>
        </authorList>
    </citation>
    <scope>NUCLEOTIDE SEQUENCE [LARGE SCALE GENOMIC DNA]</scope>
    <source>
        <strain evidence="7 8">B185</strain>
    </source>
</reference>
<dbReference type="InterPro" id="IPR050833">
    <property type="entry name" value="Poly_Biosynth_Transport"/>
</dbReference>
<proteinExistence type="predicted"/>
<evidence type="ECO:0000256" key="3">
    <source>
        <dbReference type="ARBA" id="ARBA00022692"/>
    </source>
</evidence>
<feature type="transmembrane region" description="Helical" evidence="6">
    <location>
        <begin position="341"/>
        <end position="361"/>
    </location>
</feature>
<feature type="transmembrane region" description="Helical" evidence="6">
    <location>
        <begin position="302"/>
        <end position="329"/>
    </location>
</feature>
<protein>
    <recommendedName>
        <fullName evidence="9">Polysaccharide biosynthesis protein</fullName>
    </recommendedName>
</protein>
<evidence type="ECO:0000256" key="1">
    <source>
        <dbReference type="ARBA" id="ARBA00004651"/>
    </source>
</evidence>
<evidence type="ECO:0000313" key="8">
    <source>
        <dbReference type="Proteomes" id="UP000304840"/>
    </source>
</evidence>
<dbReference type="InterPro" id="IPR002797">
    <property type="entry name" value="Polysacc_synth"/>
</dbReference>
<feature type="transmembrane region" description="Helical" evidence="6">
    <location>
        <begin position="257"/>
        <end position="281"/>
    </location>
</feature>
<dbReference type="RefSeq" id="WP_138425727.1">
    <property type="nucleotide sequence ID" value="NZ_CP010992.1"/>
</dbReference>
<keyword evidence="3 6" id="KW-0812">Transmembrane</keyword>
<keyword evidence="5 6" id="KW-0472">Membrane</keyword>
<reference evidence="8" key="1">
    <citation type="submission" date="2016-03" db="EMBL/GenBank/DDBJ databases">
        <title>Flavobacterium columnare strain B185, complete genome.</title>
        <authorList>
            <person name="Sundberg L.-R."/>
            <person name="Papponen P."/>
            <person name="Laanto E."/>
        </authorList>
    </citation>
    <scope>NUCLEOTIDE SEQUENCE [LARGE SCALE GENOMIC DNA]</scope>
    <source>
        <strain evidence="8">B185</strain>
    </source>
</reference>
<evidence type="ECO:0000256" key="2">
    <source>
        <dbReference type="ARBA" id="ARBA00022475"/>
    </source>
</evidence>
<feature type="transmembrane region" description="Helical" evidence="6">
    <location>
        <begin position="464"/>
        <end position="486"/>
    </location>
</feature>
<feature type="transmembrane region" description="Helical" evidence="6">
    <location>
        <begin position="119"/>
        <end position="138"/>
    </location>
</feature>
<evidence type="ECO:0000256" key="6">
    <source>
        <dbReference type="SAM" id="Phobius"/>
    </source>
</evidence>
<dbReference type="PANTHER" id="PTHR30250:SF26">
    <property type="entry name" value="PSMA PROTEIN"/>
    <property type="match status" value="1"/>
</dbReference>
<feature type="transmembrane region" description="Helical" evidence="6">
    <location>
        <begin position="430"/>
        <end position="452"/>
    </location>
</feature>